<keyword evidence="2" id="KW-1185">Reference proteome</keyword>
<evidence type="ECO:0000313" key="2">
    <source>
        <dbReference type="Proteomes" id="UP000811609"/>
    </source>
</evidence>
<comment type="caution">
    <text evidence="1">The sequence shown here is derived from an EMBL/GenBank/DDBJ whole genome shotgun (WGS) entry which is preliminary data.</text>
</comment>
<reference evidence="1" key="1">
    <citation type="submission" date="2020-12" db="EMBL/GenBank/DDBJ databases">
        <title>WGS assembly of Carya illinoinensis cv. Pawnee.</title>
        <authorList>
            <person name="Platts A."/>
            <person name="Shu S."/>
            <person name="Wright S."/>
            <person name="Barry K."/>
            <person name="Edger P."/>
            <person name="Pires J.C."/>
            <person name="Schmutz J."/>
        </authorList>
    </citation>
    <scope>NUCLEOTIDE SEQUENCE</scope>
    <source>
        <tissue evidence="1">Leaf</tissue>
    </source>
</reference>
<organism evidence="1 2">
    <name type="scientific">Carya illinoinensis</name>
    <name type="common">Pecan</name>
    <dbReference type="NCBI Taxonomy" id="32201"/>
    <lineage>
        <taxon>Eukaryota</taxon>
        <taxon>Viridiplantae</taxon>
        <taxon>Streptophyta</taxon>
        <taxon>Embryophyta</taxon>
        <taxon>Tracheophyta</taxon>
        <taxon>Spermatophyta</taxon>
        <taxon>Magnoliopsida</taxon>
        <taxon>eudicotyledons</taxon>
        <taxon>Gunneridae</taxon>
        <taxon>Pentapetalae</taxon>
        <taxon>rosids</taxon>
        <taxon>fabids</taxon>
        <taxon>Fagales</taxon>
        <taxon>Juglandaceae</taxon>
        <taxon>Carya</taxon>
    </lineage>
</organism>
<name>A0A8T1RJ34_CARIL</name>
<dbReference type="Proteomes" id="UP000811609">
    <property type="component" value="Chromosome 1"/>
</dbReference>
<sequence>MRCVSILKEINSFHQYGPDTAEYAAYGIDSHSLRRDSKVLSSLNCSKDGSGACAGDKRV</sequence>
<evidence type="ECO:0000313" key="1">
    <source>
        <dbReference type="EMBL" id="KAG6666705.1"/>
    </source>
</evidence>
<accession>A0A8T1RJ34</accession>
<dbReference type="EMBL" id="CM031809">
    <property type="protein sequence ID" value="KAG6666705.1"/>
    <property type="molecule type" value="Genomic_DNA"/>
</dbReference>
<dbReference type="AlphaFoldDB" id="A0A8T1RJ34"/>
<gene>
    <name evidence="1" type="ORF">CIPAW_01G051200</name>
</gene>
<proteinExistence type="predicted"/>
<protein>
    <submittedName>
        <fullName evidence="1">Uncharacterized protein</fullName>
    </submittedName>
</protein>